<dbReference type="HOGENOM" id="CLU_303632_0_0_0"/>
<dbReference type="CAZy" id="GH55">
    <property type="family name" value="Glycoside Hydrolase Family 55"/>
</dbReference>
<dbReference type="PANTHER" id="PTHR47572">
    <property type="entry name" value="LIPOPROTEIN-RELATED"/>
    <property type="match status" value="1"/>
</dbReference>
<dbReference type="InterPro" id="IPR011042">
    <property type="entry name" value="6-blade_b-propeller_TolB-like"/>
</dbReference>
<dbReference type="InterPro" id="IPR011050">
    <property type="entry name" value="Pectin_lyase_fold/virulence"/>
</dbReference>
<dbReference type="Pfam" id="PF08450">
    <property type="entry name" value="SGL"/>
    <property type="match status" value="1"/>
</dbReference>
<evidence type="ECO:0000313" key="4">
    <source>
        <dbReference type="EMBL" id="ACO33333.1"/>
    </source>
</evidence>
<dbReference type="SUPFAM" id="SSF63829">
    <property type="entry name" value="Calcium-dependent phosphotriesterase"/>
    <property type="match status" value="1"/>
</dbReference>
<evidence type="ECO:0000313" key="5">
    <source>
        <dbReference type="Proteomes" id="UP000002207"/>
    </source>
</evidence>
<feature type="domain" description="Rhamnogalacturonase A/B/Epimerase-like pectate lyase" evidence="3">
    <location>
        <begin position="377"/>
        <end position="499"/>
    </location>
</feature>
<name>C1F7M5_ACIC5</name>
<dbReference type="Gene3D" id="2.160.20.10">
    <property type="entry name" value="Single-stranded right-handed beta-helix, Pectin lyase-like"/>
    <property type="match status" value="2"/>
</dbReference>
<dbReference type="eggNOG" id="COG3386">
    <property type="taxonomic scope" value="Bacteria"/>
</dbReference>
<dbReference type="SUPFAM" id="SSF51126">
    <property type="entry name" value="Pectin lyase-like"/>
    <property type="match status" value="2"/>
</dbReference>
<dbReference type="OrthoDB" id="9795222at2"/>
<accession>C1F7M5</accession>
<dbReference type="STRING" id="240015.ACP_1756"/>
<dbReference type="InterPro" id="IPR013658">
    <property type="entry name" value="SGL"/>
</dbReference>
<dbReference type="InterPro" id="IPR012334">
    <property type="entry name" value="Pectin_lyas_fold"/>
</dbReference>
<dbReference type="InParanoid" id="C1F7M5"/>
<evidence type="ECO:0000259" key="3">
    <source>
        <dbReference type="Pfam" id="PF12708"/>
    </source>
</evidence>
<dbReference type="Gene3D" id="2.120.10.30">
    <property type="entry name" value="TolB, C-terminal domain"/>
    <property type="match status" value="2"/>
</dbReference>
<keyword evidence="1" id="KW-0378">Hydrolase</keyword>
<evidence type="ECO:0008006" key="6">
    <source>
        <dbReference type="Google" id="ProtNLM"/>
    </source>
</evidence>
<dbReference type="InterPro" id="IPR024535">
    <property type="entry name" value="RHGA/B-epi-like_pectate_lyase"/>
</dbReference>
<evidence type="ECO:0000259" key="2">
    <source>
        <dbReference type="Pfam" id="PF08450"/>
    </source>
</evidence>
<reference evidence="4 5" key="1">
    <citation type="journal article" date="2009" name="Appl. Environ. Microbiol.">
        <title>Three genomes from the phylum Acidobacteria provide insight into the lifestyles of these microorganisms in soils.</title>
        <authorList>
            <person name="Ward N.L."/>
            <person name="Challacombe J.F."/>
            <person name="Janssen P.H."/>
            <person name="Henrissat B."/>
            <person name="Coutinho P.M."/>
            <person name="Wu M."/>
            <person name="Xie G."/>
            <person name="Haft D.H."/>
            <person name="Sait M."/>
            <person name="Badger J."/>
            <person name="Barabote R.D."/>
            <person name="Bradley B."/>
            <person name="Brettin T.S."/>
            <person name="Brinkac L.M."/>
            <person name="Bruce D."/>
            <person name="Creasy T."/>
            <person name="Daugherty S.C."/>
            <person name="Davidsen T.M."/>
            <person name="DeBoy R.T."/>
            <person name="Detter J.C."/>
            <person name="Dodson R.J."/>
            <person name="Durkin A.S."/>
            <person name="Ganapathy A."/>
            <person name="Gwinn-Giglio M."/>
            <person name="Han C.S."/>
            <person name="Khouri H."/>
            <person name="Kiss H."/>
            <person name="Kothari S.P."/>
            <person name="Madupu R."/>
            <person name="Nelson K.E."/>
            <person name="Nelson W.C."/>
            <person name="Paulsen I."/>
            <person name="Penn K."/>
            <person name="Ren Q."/>
            <person name="Rosovitz M.J."/>
            <person name="Selengut J.D."/>
            <person name="Shrivastava S."/>
            <person name="Sullivan S.A."/>
            <person name="Tapia R."/>
            <person name="Thompson L.S."/>
            <person name="Watkins K.L."/>
            <person name="Yang Q."/>
            <person name="Yu C."/>
            <person name="Zafar N."/>
            <person name="Zhou L."/>
            <person name="Kuske C.R."/>
        </authorList>
    </citation>
    <scope>NUCLEOTIDE SEQUENCE [LARGE SCALE GENOMIC DNA]</scope>
    <source>
        <strain evidence="5">ATCC 51196 / DSM 11244 / BCRC 80197 / JCM 7670 / NBRC 15755 / NCIMB 13165 / 161</strain>
    </source>
</reference>
<protein>
    <recommendedName>
        <fullName evidence="6">Gluconolaconase</fullName>
    </recommendedName>
</protein>
<dbReference type="Proteomes" id="UP000002207">
    <property type="component" value="Chromosome"/>
</dbReference>
<sequence length="977" mass="106324">MLAWMVPVHAQSVFTSRVNDPRGVYLTPENFHVGTDGKTDDSAALQAAIDQAQATGDQGIVFVPSGRYRITRTIYVWPSVRIIGYGPTRPVFVLPDHAPGYQHGLGYMFYFAGGRPGHMPSWFHMDKSRPATPGTVPPNNTVPDANAGTFYSAMSNVDFEMGKGNEGAVAIRFHVAQHCYLSHIDFHIDSGLAAIDQAGNEAEDLHFYGGQYGILSGQTSPGWQFTLLDSTFEGQSIAAIDEHEVALTMSHDVIRNEPAGIVVDAGYPDEMWIDHTRFENITGPALTLSDDKNPRMEATLRSIACVHVPVFVKLRESGRSIAGKGPSYLVKSFTHGLTLANAADQGSIQTYFDAEAVTNLAADTKPVIRALPPVSAWTNVRSLGILGDDHTDDTAAIQKAIDAHRVLYFPMGLYLITNTLHLRSDTVLIGLHPSATQLVIPDGTPAFQGVGGPVPLIETPKGGDNIVSGLGLYTNGINPRATAAYWQSGAQSLMDDVRFLGGHGTDLADGTRINPYNNTHTADPDIRRRWDSEYPSLWVTNGGGGTFADIWTPSTFAQAGLYVSYTSTPGRVYELSSEHHVRNEVKLDHVSNWKIVALQTEEERGESGFALPLEIQNSHNILIANYHSYRVISSYQPFPEAIRVTNSSGIAVRDLHVDSNSIVPFDNSILVQSSHAQVRTPDLAVLDLPGHAVPQPPNHAATVLAEGAALHKLAHGFFTASGAAVDPDGRLYFVDTRWQRIYRWNAAQKEAVVVRDSPLEPRNLIFDKAGDLLVTSYLGDGTVYAFQPGTPENQITLLRKQSAKPRPGMTAALATGYWSIDAKTANAPVGQYMSPDGSLFLPASESFVKGALSWGTKMAPEVHSYGLARAMPDHPFYLTDQSNEKTWRAQVDSTGMLTHMQLFAEQGGGDSIAQDSAGHVYLAAGQIYIYNPDGRQIGTIDVPQRPIDLVFGGRDRRTLYILTHSALYSIRTKVPGF</sequence>
<dbReference type="KEGG" id="aca:ACP_1756"/>
<gene>
    <name evidence="4" type="ordered locus">ACP_1756</name>
</gene>
<organism evidence="4 5">
    <name type="scientific">Acidobacterium capsulatum (strain ATCC 51196 / DSM 11244 / BCRC 80197 / JCM 7670 / NBRC 15755 / NCIMB 13165 / 161)</name>
    <dbReference type="NCBI Taxonomy" id="240015"/>
    <lineage>
        <taxon>Bacteria</taxon>
        <taxon>Pseudomonadati</taxon>
        <taxon>Acidobacteriota</taxon>
        <taxon>Terriglobia</taxon>
        <taxon>Terriglobales</taxon>
        <taxon>Acidobacteriaceae</taxon>
        <taxon>Acidobacterium</taxon>
    </lineage>
</organism>
<dbReference type="AlphaFoldDB" id="C1F7M5"/>
<dbReference type="InterPro" id="IPR051262">
    <property type="entry name" value="SMP-30/CGR1_Lactonase"/>
</dbReference>
<feature type="domain" description="Rhamnogalacturonase A/B/Epimerase-like pectate lyase" evidence="3">
    <location>
        <begin position="31"/>
        <end position="91"/>
    </location>
</feature>
<keyword evidence="5" id="KW-1185">Reference proteome</keyword>
<dbReference type="Pfam" id="PF12708">
    <property type="entry name" value="Pect-lyase_RHGA_epim"/>
    <property type="match status" value="2"/>
</dbReference>
<dbReference type="PANTHER" id="PTHR47572:SF4">
    <property type="entry name" value="LACTONASE DRP35"/>
    <property type="match status" value="1"/>
</dbReference>
<dbReference type="EMBL" id="CP001472">
    <property type="protein sequence ID" value="ACO33333.1"/>
    <property type="molecule type" value="Genomic_DNA"/>
</dbReference>
<dbReference type="GO" id="GO:0016787">
    <property type="term" value="F:hydrolase activity"/>
    <property type="evidence" value="ECO:0007669"/>
    <property type="project" value="UniProtKB-KW"/>
</dbReference>
<evidence type="ECO:0000256" key="1">
    <source>
        <dbReference type="ARBA" id="ARBA00022801"/>
    </source>
</evidence>
<proteinExistence type="predicted"/>
<feature type="domain" description="SMP-30/Gluconolactonase/LRE-like region" evidence="2">
    <location>
        <begin position="875"/>
        <end position="964"/>
    </location>
</feature>